<name>A0ABW8ATP1_9ACTN</name>
<keyword evidence="2" id="KW-1133">Transmembrane helix</keyword>
<dbReference type="InterPro" id="IPR021798">
    <property type="entry name" value="AftD_N"/>
</dbReference>
<evidence type="ECO:0000313" key="6">
    <source>
        <dbReference type="Proteomes" id="UP001612915"/>
    </source>
</evidence>
<feature type="transmembrane region" description="Helical" evidence="2">
    <location>
        <begin position="1332"/>
        <end position="1349"/>
    </location>
</feature>
<dbReference type="Proteomes" id="UP001612915">
    <property type="component" value="Unassembled WGS sequence"/>
</dbReference>
<dbReference type="RefSeq" id="WP_398283198.1">
    <property type="nucleotide sequence ID" value="NZ_JBITLV010000006.1"/>
</dbReference>
<evidence type="ECO:0000259" key="3">
    <source>
        <dbReference type="Pfam" id="PF11847"/>
    </source>
</evidence>
<dbReference type="Gene3D" id="2.60.120.260">
    <property type="entry name" value="Galactose-binding domain-like"/>
    <property type="match status" value="1"/>
</dbReference>
<feature type="region of interest" description="Disordered" evidence="1">
    <location>
        <begin position="1405"/>
        <end position="1444"/>
    </location>
</feature>
<dbReference type="Pfam" id="PF11847">
    <property type="entry name" value="GT-C_AftD"/>
    <property type="match status" value="1"/>
</dbReference>
<organism evidence="5 6">
    <name type="scientific">Spongisporangium articulatum</name>
    <dbReference type="NCBI Taxonomy" id="3362603"/>
    <lineage>
        <taxon>Bacteria</taxon>
        <taxon>Bacillati</taxon>
        <taxon>Actinomycetota</taxon>
        <taxon>Actinomycetes</taxon>
        <taxon>Kineosporiales</taxon>
        <taxon>Kineosporiaceae</taxon>
        <taxon>Spongisporangium</taxon>
    </lineage>
</organism>
<keyword evidence="6" id="KW-1185">Reference proteome</keyword>
<evidence type="ECO:0000259" key="4">
    <source>
        <dbReference type="Pfam" id="PF24607"/>
    </source>
</evidence>
<feature type="transmembrane region" description="Helical" evidence="2">
    <location>
        <begin position="184"/>
        <end position="208"/>
    </location>
</feature>
<dbReference type="Pfam" id="PF24607">
    <property type="entry name" value="CBM_AftD"/>
    <property type="match status" value="1"/>
</dbReference>
<feature type="transmembrane region" description="Helical" evidence="2">
    <location>
        <begin position="220"/>
        <end position="242"/>
    </location>
</feature>
<dbReference type="SUPFAM" id="SSF49785">
    <property type="entry name" value="Galactose-binding domain-like"/>
    <property type="match status" value="2"/>
</dbReference>
<dbReference type="EMBL" id="JBITLV010000006">
    <property type="protein sequence ID" value="MFI7588966.1"/>
    <property type="molecule type" value="Genomic_DNA"/>
</dbReference>
<sequence>MSPSAQPSTQPLTQRQRLHLLAVSVALTALAFVQAPGQIAPDTKADLSIDPLGFLLRAGHLWEPLGDSGQLQNQAYGYFLPMGPFYVAGHLLGFPAWMVQRAWWAVVLLVAFHGLYRLCRRLDIGTHPIQIIAALTFALSPRMITEVGPVSIEAWPMAMAPWVLAPLVKVRRGGEVTAAARSGLMIALCGGVNAVAVGAVLPLPVWWLMTREKGPVRRSLARWWSLAAVLATFWWVGPLLLLGRYSPPFLDWVESSAVSTSKGSLTGAFRGTTQWVAWLAVPEPLWRSGFAVITSPGGVLLTWVLLVISLVGMFRPDTPHRRFLVGGCIGGLALLTLGHTGPFTAPWSAAVQTFLDNGGAPLRNTHKFDLVLRVPMALALAHALSKVNIPAVRISGLPSIPRGPRIAQFIAVCALVGSAAPALAGQLPAQGSFTGVPNYWRQAAAWLETHQAQDGGRTLIVPGSSFATSIWGDPHDEPFQALARTSWATRSSVPLSSAGNIRVLNTIEEQLETGRGSPGLAEYLARAGISRILLRSDLQRSFTPGSPPLPVTVRSALKASPGLKPVARFGPQLQGTRNIFQVADDGLDVAQSAIEIWDVTPSARLADVLPASGAVKVQGGPEALLALADADQLDDRPVVLEGDPLAPQLQDAPLVATDGVQRREANFAQVRDNYSLVMTADQPYVNKRKVHDWLPFDTTEVTARYSGISGVSTSTEAGTTTGGWYALDGDSSTAWTSGRFAVDQWISVTFPDRVGFTQPLQVTFSSTGARVSAVEVITDSGAETSTLNPEGAGTAQSVRIPAGATRTLKLRIAGVPEGGNDELLPVSLSALRLPGITPTRTYVMPRTTGTPSVISLRSARDGVDGCMFTDNDALCSPRLVQQSQDSDIDRTVTLPATADYAAVGTARLKATAQLDDLLVPSQNAMTATASSRRTLEPAGRPQAAVDRDPSTAWIAGINDLTPTLTISWPGKRVVDRLRWQVSPVLAASKPASLEVRIGNRSTTVEPDDDGWISFPRATTDRITLIVRGVIGLQSLDRVSGFPVNLPVGASEIVVPGSADTTRIPLPAYRTVQLSCGSGPALDVNGQSIQTRLTGTTDQVLRRAPMTVRLCSAMPALRAGENRIVLQESDTVTPESLTMVPASTGARLPQTTAAPTPVVDDLSQEHRTVQVTPGSGAQILVVHENFNAGWRAELKGRQLETIRLDGWQQGYVVPAGQGGTVDLRFTPGRPYRLILITGMLMVALLAAMAFPRRRRRPAPGSPDGRAVAAVQPPGGRAAARRARRALSVTLEEAPGRFTDGLLAAGALVFMTGLWGVGVALGTLVLLRRYPVRALVIGVGGVTGLTAALSARSVETAFLSQVAIFGALVLLAVLVLVLDDGGAGPLARIGSVVGRFVPARRPRTVPRVRLLPGAGRRTPEPPPTETSEEGLLPQDPPGAEPDPEGR</sequence>
<evidence type="ECO:0000256" key="1">
    <source>
        <dbReference type="SAM" id="MobiDB-lite"/>
    </source>
</evidence>
<feature type="transmembrane region" description="Helical" evidence="2">
    <location>
        <begin position="102"/>
        <end position="119"/>
    </location>
</feature>
<keyword evidence="2" id="KW-0812">Transmembrane</keyword>
<feature type="domain" description="Alpha-(1-&gt;3)-arabinofuranosyltransferase N-terminal GT-C" evidence="3">
    <location>
        <begin position="27"/>
        <end position="689"/>
    </location>
</feature>
<evidence type="ECO:0000313" key="5">
    <source>
        <dbReference type="EMBL" id="MFI7588966.1"/>
    </source>
</evidence>
<keyword evidence="2" id="KW-0472">Membrane</keyword>
<feature type="transmembrane region" description="Helical" evidence="2">
    <location>
        <begin position="289"/>
        <end position="311"/>
    </location>
</feature>
<comment type="caution">
    <text evidence="5">The sequence shown here is derived from an EMBL/GenBank/DDBJ whole genome shotgun (WGS) entry which is preliminary data.</text>
</comment>
<feature type="transmembrane region" description="Helical" evidence="2">
    <location>
        <begin position="1355"/>
        <end position="1376"/>
    </location>
</feature>
<dbReference type="InterPro" id="IPR008979">
    <property type="entry name" value="Galactose-bd-like_sf"/>
</dbReference>
<feature type="transmembrane region" description="Helical" evidence="2">
    <location>
        <begin position="1300"/>
        <end position="1325"/>
    </location>
</feature>
<proteinExistence type="predicted"/>
<feature type="transmembrane region" description="Helical" evidence="2">
    <location>
        <begin position="323"/>
        <end position="341"/>
    </location>
</feature>
<reference evidence="5 6" key="1">
    <citation type="submission" date="2024-10" db="EMBL/GenBank/DDBJ databases">
        <title>The Natural Products Discovery Center: Release of the First 8490 Sequenced Strains for Exploring Actinobacteria Biosynthetic Diversity.</title>
        <authorList>
            <person name="Kalkreuter E."/>
            <person name="Kautsar S.A."/>
            <person name="Yang D."/>
            <person name="Bader C.D."/>
            <person name="Teijaro C.N."/>
            <person name="Fluegel L."/>
            <person name="Davis C.M."/>
            <person name="Simpson J.R."/>
            <person name="Lauterbach L."/>
            <person name="Steele A.D."/>
            <person name="Gui C."/>
            <person name="Meng S."/>
            <person name="Li G."/>
            <person name="Viehrig K."/>
            <person name="Ye F."/>
            <person name="Su P."/>
            <person name="Kiefer A.F."/>
            <person name="Nichols A."/>
            <person name="Cepeda A.J."/>
            <person name="Yan W."/>
            <person name="Fan B."/>
            <person name="Jiang Y."/>
            <person name="Adhikari A."/>
            <person name="Zheng C.-J."/>
            <person name="Schuster L."/>
            <person name="Cowan T.M."/>
            <person name="Smanski M.J."/>
            <person name="Chevrette M.G."/>
            <person name="De Carvalho L.P.S."/>
            <person name="Shen B."/>
        </authorList>
    </citation>
    <scope>NUCLEOTIDE SEQUENCE [LARGE SCALE GENOMIC DNA]</scope>
    <source>
        <strain evidence="5 6">NPDC049639</strain>
    </source>
</reference>
<gene>
    <name evidence="5" type="ORF">ACIB24_18025</name>
</gene>
<evidence type="ECO:0000256" key="2">
    <source>
        <dbReference type="SAM" id="Phobius"/>
    </source>
</evidence>
<accession>A0ABW8ATP1</accession>
<dbReference type="InterPro" id="IPR056997">
    <property type="entry name" value="CBM_AftD"/>
</dbReference>
<feature type="domain" description="Arabinofuranosyltransferase D third carbohydrate binding module" evidence="4">
    <location>
        <begin position="924"/>
        <end position="1059"/>
    </location>
</feature>
<protein>
    <submittedName>
        <fullName evidence="5">Alpha-(1-&gt;3)-arabinofuranosyltransferase family protein</fullName>
    </submittedName>
</protein>